<comment type="similarity">
    <text evidence="1">Belongs to the peptidase S8 family.</text>
</comment>
<comment type="caution">
    <text evidence="1">Lacks conserved residue(s) required for the propagation of feature annotation.</text>
</comment>
<keyword evidence="2" id="KW-0472">Membrane</keyword>
<evidence type="ECO:0000313" key="4">
    <source>
        <dbReference type="EMBL" id="MEJ1250181.1"/>
    </source>
</evidence>
<gene>
    <name evidence="4" type="ORF">WB794_10920</name>
</gene>
<dbReference type="InterPro" id="IPR036852">
    <property type="entry name" value="Peptidase_S8/S53_dom_sf"/>
</dbReference>
<keyword evidence="2" id="KW-0812">Transmembrane</keyword>
<dbReference type="Proteomes" id="UP001364472">
    <property type="component" value="Unassembled WGS sequence"/>
</dbReference>
<organism evidence="4 5">
    <name type="scientific">Denitratimonas tolerans</name>
    <dbReference type="NCBI Taxonomy" id="1338420"/>
    <lineage>
        <taxon>Bacteria</taxon>
        <taxon>Pseudomonadati</taxon>
        <taxon>Pseudomonadota</taxon>
        <taxon>Gammaproteobacteria</taxon>
        <taxon>Lysobacterales</taxon>
        <taxon>Lysobacteraceae</taxon>
        <taxon>Denitratimonas</taxon>
    </lineage>
</organism>
<dbReference type="SUPFAM" id="SSF52743">
    <property type="entry name" value="Subtilisin-like"/>
    <property type="match status" value="1"/>
</dbReference>
<evidence type="ECO:0000256" key="2">
    <source>
        <dbReference type="SAM" id="Phobius"/>
    </source>
</evidence>
<dbReference type="RefSeq" id="WP_337335887.1">
    <property type="nucleotide sequence ID" value="NZ_JBBDHC010000016.1"/>
</dbReference>
<feature type="signal peptide" evidence="3">
    <location>
        <begin position="1"/>
        <end position="28"/>
    </location>
</feature>
<dbReference type="EMBL" id="JBBDHC010000016">
    <property type="protein sequence ID" value="MEJ1250181.1"/>
    <property type="molecule type" value="Genomic_DNA"/>
</dbReference>
<dbReference type="AlphaFoldDB" id="A0AAW9R8Q1"/>
<dbReference type="Gene3D" id="3.40.50.200">
    <property type="entry name" value="Peptidase S8/S53 domain"/>
    <property type="match status" value="1"/>
</dbReference>
<sequence>MKTAHVRIRRALTTVLVLLMLPFASASAFVDPPTFSPAQPYAGQPVDMSVRAGYCHGFAYPPAGYPFVEVQRNGDIIDIIITGSERTDPLFCMIQPHTITENIGGFPEGSYIVRIRIRSMSSPSYPVLPPISQANLQVRGTPPSVTVSATSNILLLILIGIIIGVTALRERISAKLLLSVFLVAPITISPPAHAQFIENTLVIFELVRSEQGPSPEGVINGFDPSGGLPPPLGALSVENPQSVQYFIPHPFRAKGDFKAYLDANRELPRARLEQMIVVRYPPGADTEAAVSALLADDFVRHAKVPIKVELSLRPGAPGKTPPTTQGVATQYWIGAMSFPAAWARAGGWARVGVLDNGLHTDHSDLRAQDANGSLTGGNFLSSASLDIGRHGFPNPIDFNVDEMEPVPVTSASQVCDSGNGFMIPAYAGHGTHVHGLT</sequence>
<accession>A0AAW9R8Q1</accession>
<proteinExistence type="inferred from homology"/>
<protein>
    <recommendedName>
        <fullName evidence="6">Peptidase S8/S53 domain-containing protein</fullName>
    </recommendedName>
</protein>
<feature type="transmembrane region" description="Helical" evidence="2">
    <location>
        <begin position="149"/>
        <end position="168"/>
    </location>
</feature>
<evidence type="ECO:0000256" key="1">
    <source>
        <dbReference type="PROSITE-ProRule" id="PRU01240"/>
    </source>
</evidence>
<comment type="caution">
    <text evidence="4">The sequence shown here is derived from an EMBL/GenBank/DDBJ whole genome shotgun (WGS) entry which is preliminary data.</text>
</comment>
<evidence type="ECO:0000256" key="3">
    <source>
        <dbReference type="SAM" id="SignalP"/>
    </source>
</evidence>
<keyword evidence="3" id="KW-0732">Signal</keyword>
<name>A0AAW9R8Q1_9GAMM</name>
<reference evidence="4 5" key="1">
    <citation type="journal article" date="2016" name="Antonie Van Leeuwenhoek">
        <title>Denitratimonas tolerans gen. nov., sp. nov., a denitrifying bacterium isolated from a bioreactor for tannery wastewater treatment.</title>
        <authorList>
            <person name="Han S.I."/>
            <person name="Kim J.O."/>
            <person name="Lee Y.R."/>
            <person name="Ekpeghere K.I."/>
            <person name="Koh S.C."/>
            <person name="Whang K.S."/>
        </authorList>
    </citation>
    <scope>NUCLEOTIDE SEQUENCE [LARGE SCALE GENOMIC DNA]</scope>
    <source>
        <strain evidence="4 5">KACC 17565</strain>
    </source>
</reference>
<evidence type="ECO:0000313" key="5">
    <source>
        <dbReference type="Proteomes" id="UP001364472"/>
    </source>
</evidence>
<dbReference type="GO" id="GO:0006508">
    <property type="term" value="P:proteolysis"/>
    <property type="evidence" value="ECO:0007669"/>
    <property type="project" value="InterPro"/>
</dbReference>
<dbReference type="PROSITE" id="PS51892">
    <property type="entry name" value="SUBTILASE"/>
    <property type="match status" value="1"/>
</dbReference>
<keyword evidence="5" id="KW-1185">Reference proteome</keyword>
<feature type="chain" id="PRO_5043880665" description="Peptidase S8/S53 domain-containing protein" evidence="3">
    <location>
        <begin position="29"/>
        <end position="437"/>
    </location>
</feature>
<evidence type="ECO:0008006" key="6">
    <source>
        <dbReference type="Google" id="ProtNLM"/>
    </source>
</evidence>
<dbReference type="GO" id="GO:0004252">
    <property type="term" value="F:serine-type endopeptidase activity"/>
    <property type="evidence" value="ECO:0007669"/>
    <property type="project" value="InterPro"/>
</dbReference>
<keyword evidence="2" id="KW-1133">Transmembrane helix</keyword>